<comment type="caution">
    <text evidence="1">The sequence shown here is derived from an EMBL/GenBank/DDBJ whole genome shotgun (WGS) entry which is preliminary data.</text>
</comment>
<organism evidence="1 2">
    <name type="scientific">Camellia lanceoleosa</name>
    <dbReference type="NCBI Taxonomy" id="1840588"/>
    <lineage>
        <taxon>Eukaryota</taxon>
        <taxon>Viridiplantae</taxon>
        <taxon>Streptophyta</taxon>
        <taxon>Embryophyta</taxon>
        <taxon>Tracheophyta</taxon>
        <taxon>Spermatophyta</taxon>
        <taxon>Magnoliopsida</taxon>
        <taxon>eudicotyledons</taxon>
        <taxon>Gunneridae</taxon>
        <taxon>Pentapetalae</taxon>
        <taxon>asterids</taxon>
        <taxon>Ericales</taxon>
        <taxon>Theaceae</taxon>
        <taxon>Camellia</taxon>
    </lineage>
</organism>
<gene>
    <name evidence="1" type="ORF">LOK49_LG12G02036</name>
</gene>
<dbReference type="Proteomes" id="UP001060215">
    <property type="component" value="Chromosome 13"/>
</dbReference>
<name>A0ACC0FTF9_9ERIC</name>
<dbReference type="EMBL" id="CM045770">
    <property type="protein sequence ID" value="KAI7991360.1"/>
    <property type="molecule type" value="Genomic_DNA"/>
</dbReference>
<sequence length="110" mass="12563">MLMVLSHKESEISLLIVEMTDKEVVKQINSDMLVDSPLFDKLHLANCLKRCFKDMELVWVPRQMNKAAEKASTHVKATFWPSKVLDAEIVAINEILDNDKGMLVAYDVDE</sequence>
<reference evidence="1 2" key="1">
    <citation type="journal article" date="2022" name="Plant J.">
        <title>Chromosome-level genome of Camellia lanceoleosa provides a valuable resource for understanding genome evolution and self-incompatibility.</title>
        <authorList>
            <person name="Gong W."/>
            <person name="Xiao S."/>
            <person name="Wang L."/>
            <person name="Liao Z."/>
            <person name="Chang Y."/>
            <person name="Mo W."/>
            <person name="Hu G."/>
            <person name="Li W."/>
            <person name="Zhao G."/>
            <person name="Zhu H."/>
            <person name="Hu X."/>
            <person name="Ji K."/>
            <person name="Xiang X."/>
            <person name="Song Q."/>
            <person name="Yuan D."/>
            <person name="Jin S."/>
            <person name="Zhang L."/>
        </authorList>
    </citation>
    <scope>NUCLEOTIDE SEQUENCE [LARGE SCALE GENOMIC DNA]</scope>
    <source>
        <strain evidence="1">SQ_2022a</strain>
    </source>
</reference>
<evidence type="ECO:0000313" key="2">
    <source>
        <dbReference type="Proteomes" id="UP001060215"/>
    </source>
</evidence>
<accession>A0ACC0FTF9</accession>
<evidence type="ECO:0000313" key="1">
    <source>
        <dbReference type="EMBL" id="KAI7991360.1"/>
    </source>
</evidence>
<keyword evidence="2" id="KW-1185">Reference proteome</keyword>
<protein>
    <submittedName>
        <fullName evidence="1">Uncharacterized protein</fullName>
    </submittedName>
</protein>
<proteinExistence type="predicted"/>